<keyword evidence="2" id="KW-1185">Reference proteome</keyword>
<accession>A0ABR3FBJ2</accession>
<organism evidence="1 2">
    <name type="scientific">Marasmius crinis-equi</name>
    <dbReference type="NCBI Taxonomy" id="585013"/>
    <lineage>
        <taxon>Eukaryota</taxon>
        <taxon>Fungi</taxon>
        <taxon>Dikarya</taxon>
        <taxon>Basidiomycota</taxon>
        <taxon>Agaricomycotina</taxon>
        <taxon>Agaricomycetes</taxon>
        <taxon>Agaricomycetidae</taxon>
        <taxon>Agaricales</taxon>
        <taxon>Marasmiineae</taxon>
        <taxon>Marasmiaceae</taxon>
        <taxon>Marasmius</taxon>
    </lineage>
</organism>
<evidence type="ECO:0000313" key="1">
    <source>
        <dbReference type="EMBL" id="KAL0572412.1"/>
    </source>
</evidence>
<proteinExistence type="predicted"/>
<protein>
    <submittedName>
        <fullName evidence="1">Uncharacterized protein</fullName>
    </submittedName>
</protein>
<name>A0ABR3FBJ2_9AGAR</name>
<dbReference type="EMBL" id="JBAHYK010000632">
    <property type="protein sequence ID" value="KAL0572412.1"/>
    <property type="molecule type" value="Genomic_DNA"/>
</dbReference>
<evidence type="ECO:0000313" key="2">
    <source>
        <dbReference type="Proteomes" id="UP001465976"/>
    </source>
</evidence>
<reference evidence="1 2" key="1">
    <citation type="submission" date="2024-02" db="EMBL/GenBank/DDBJ databases">
        <title>A draft genome for the cacao thread blight pathogen Marasmius crinis-equi.</title>
        <authorList>
            <person name="Cohen S.P."/>
            <person name="Baruah I.K."/>
            <person name="Amoako-Attah I."/>
            <person name="Bukari Y."/>
            <person name="Meinhardt L.W."/>
            <person name="Bailey B.A."/>
        </authorList>
    </citation>
    <scope>NUCLEOTIDE SEQUENCE [LARGE SCALE GENOMIC DNA]</scope>
    <source>
        <strain evidence="1 2">GH-76</strain>
    </source>
</reference>
<sequence length="230" mass="26059">MDIVLSNLLVQSAPNVPLLLQQILERENETRAFSLAVAPPFLEGYKTIRWRLRDQTTPRDDPARSIAILWLDHWDCPSNQDKIVQLAEDFRDAHRSSSKGFIFLVGWSAPMSVDTDVKIALRTRSECLSFDNAKEALEEVFRFSIALNPMRVTLREACHFNAKGRALLAALFSIENCTVPQAYKVVKRFRGIGGVKRRLDDIAAGKEVLGPPPENDIDPWLWARISQLFA</sequence>
<gene>
    <name evidence="1" type="ORF">V5O48_009551</name>
</gene>
<comment type="caution">
    <text evidence="1">The sequence shown here is derived from an EMBL/GenBank/DDBJ whole genome shotgun (WGS) entry which is preliminary data.</text>
</comment>
<dbReference type="Proteomes" id="UP001465976">
    <property type="component" value="Unassembled WGS sequence"/>
</dbReference>